<evidence type="ECO:0000313" key="2">
    <source>
        <dbReference type="Proteomes" id="UP000013378"/>
    </source>
</evidence>
<reference evidence="1 2" key="1">
    <citation type="journal article" date="2015" name="Geomicrobiol. J.">
        <title>Caldisalinibacter kiritimatiensis gen. nov., sp. nov., a moderately thermohalophilic thiosulfate-reducing bacterium from a hypersaline microbial mat.</title>
        <authorList>
            <person name="Ben Hania W."/>
            <person name="Joseph M."/>
            <person name="Fiebig A."/>
            <person name="Bunk B."/>
            <person name="Klenk H.-P."/>
            <person name="Fardeau M.-L."/>
            <person name="Spring S."/>
        </authorList>
    </citation>
    <scope>NUCLEOTIDE SEQUENCE [LARGE SCALE GENOMIC DNA]</scope>
    <source>
        <strain evidence="1 2">L21-TH-D2</strain>
    </source>
</reference>
<keyword evidence="2" id="KW-1185">Reference proteome</keyword>
<protein>
    <recommendedName>
        <fullName evidence="3">Competence protein ComFB</fullName>
    </recommendedName>
</protein>
<comment type="caution">
    <text evidence="1">The sequence shown here is derived from an EMBL/GenBank/DDBJ whole genome shotgun (WGS) entry which is preliminary data.</text>
</comment>
<organism evidence="1 2">
    <name type="scientific">Caldisalinibacter kiritimatiensis</name>
    <dbReference type="NCBI Taxonomy" id="1304284"/>
    <lineage>
        <taxon>Bacteria</taxon>
        <taxon>Bacillati</taxon>
        <taxon>Bacillota</taxon>
        <taxon>Tissierellia</taxon>
        <taxon>Tissierellales</taxon>
        <taxon>Thermohalobacteraceae</taxon>
        <taxon>Caldisalinibacter</taxon>
    </lineage>
</organism>
<dbReference type="eggNOG" id="ENOG5032ZR4">
    <property type="taxonomic scope" value="Bacteria"/>
</dbReference>
<dbReference type="EMBL" id="ARZA01000053">
    <property type="protein sequence ID" value="EOD01527.1"/>
    <property type="molecule type" value="Genomic_DNA"/>
</dbReference>
<evidence type="ECO:0000313" key="1">
    <source>
        <dbReference type="EMBL" id="EOD01527.1"/>
    </source>
</evidence>
<name>R1AY00_9FIRM</name>
<dbReference type="Proteomes" id="UP000013378">
    <property type="component" value="Unassembled WGS sequence"/>
</dbReference>
<gene>
    <name evidence="1" type="ORF">L21TH_0410</name>
</gene>
<dbReference type="STRING" id="1304284.L21TH_0410"/>
<dbReference type="OrthoDB" id="5616024at2"/>
<sequence>MELHNFMEKEVLNTIDRLLKDRPDICHCEKCRMDIAAIALNNLKPKYVVTEKGEAYIKVSELEVQFEVDILKEVIKAIEKVSKEPHHE</sequence>
<accession>R1AY00</accession>
<proteinExistence type="predicted"/>
<dbReference type="Pfam" id="PF10719">
    <property type="entry name" value="ComFB"/>
    <property type="match status" value="1"/>
</dbReference>
<evidence type="ECO:0008006" key="3">
    <source>
        <dbReference type="Google" id="ProtNLM"/>
    </source>
</evidence>
<dbReference type="InterPro" id="IPR019657">
    <property type="entry name" value="ComFB"/>
</dbReference>
<dbReference type="AlphaFoldDB" id="R1AY00"/>
<dbReference type="RefSeq" id="WP_006307836.1">
    <property type="nucleotide sequence ID" value="NZ_ARZA01000053.1"/>
</dbReference>